<keyword evidence="2" id="KW-0472">Membrane</keyword>
<feature type="region of interest" description="Disordered" evidence="1">
    <location>
        <begin position="187"/>
        <end position="220"/>
    </location>
</feature>
<dbReference type="EMBL" id="JBOK01000007">
    <property type="protein sequence ID" value="EXU80498.1"/>
    <property type="molecule type" value="Genomic_DNA"/>
</dbReference>
<gene>
    <name evidence="3" type="ORF">AX13_16440</name>
</gene>
<keyword evidence="4" id="KW-1185">Reference proteome</keyword>
<feature type="transmembrane region" description="Helical" evidence="2">
    <location>
        <begin position="12"/>
        <end position="31"/>
    </location>
</feature>
<evidence type="ECO:0000256" key="1">
    <source>
        <dbReference type="SAM" id="MobiDB-lite"/>
    </source>
</evidence>
<protein>
    <submittedName>
        <fullName evidence="3">Uncharacterized protein</fullName>
    </submittedName>
</protein>
<proteinExistence type="predicted"/>
<keyword evidence="2" id="KW-1133">Transmembrane helix</keyword>
<accession>A0A014NLY7</accession>
<feature type="transmembrane region" description="Helical" evidence="2">
    <location>
        <begin position="83"/>
        <end position="103"/>
    </location>
</feature>
<evidence type="ECO:0000313" key="3">
    <source>
        <dbReference type="EMBL" id="EXU80498.1"/>
    </source>
</evidence>
<reference evidence="3 4" key="1">
    <citation type="submission" date="2014-01" db="EMBL/GenBank/DDBJ databases">
        <title>Interspecies Systems Biology Uncovers Metabolites Affecting C. elegans Gene Expression and Life History Traits.</title>
        <authorList>
            <person name="Watson E."/>
            <person name="Macneil L.T."/>
            <person name="Ritter A.D."/>
            <person name="Yilmaz L.S."/>
            <person name="Rosebrock A.P."/>
            <person name="Caudy A.A."/>
            <person name="Walhout A.J."/>
        </authorList>
    </citation>
    <scope>NUCLEOTIDE SEQUENCE [LARGE SCALE GENOMIC DNA]</scope>
    <source>
        <strain evidence="3 4">DA1877</strain>
    </source>
</reference>
<comment type="caution">
    <text evidence="3">The sequence shown here is derived from an EMBL/GenBank/DDBJ whole genome shotgun (WGS) entry which is preliminary data.</text>
</comment>
<keyword evidence="2" id="KW-0812">Transmembrane</keyword>
<feature type="transmembrane region" description="Helical" evidence="2">
    <location>
        <begin position="43"/>
        <end position="63"/>
    </location>
</feature>
<dbReference type="PATRIC" id="fig|1457173.3.peg.1542"/>
<sequence>MWPAGTVVAKKIWISWVLLVMLGALVPLLLWRSFVPSADTMRGALYLSLALLPVHGLWLWRLRARGAWAPSGPWLAYGLVKRWAMGVLVLGFCAAILWIDLAITLPSLYTRWWGLPSQQATQVQPHRSSAKHSCRHQLKIEGIRFPLFEFCIDAEQLAQWPAQPLPATVLLRRSALGMEVLGLRLVRPAPPSTDDPEPGNPQAAAALQPPLPTPSLQGAP</sequence>
<evidence type="ECO:0000313" key="4">
    <source>
        <dbReference type="Proteomes" id="UP000020766"/>
    </source>
</evidence>
<organism evidence="3 4">
    <name type="scientific">Comamonas aquatica DA1877</name>
    <dbReference type="NCBI Taxonomy" id="1457173"/>
    <lineage>
        <taxon>Bacteria</taxon>
        <taxon>Pseudomonadati</taxon>
        <taxon>Pseudomonadota</taxon>
        <taxon>Betaproteobacteria</taxon>
        <taxon>Burkholderiales</taxon>
        <taxon>Comamonadaceae</taxon>
        <taxon>Comamonas</taxon>
    </lineage>
</organism>
<evidence type="ECO:0000256" key="2">
    <source>
        <dbReference type="SAM" id="Phobius"/>
    </source>
</evidence>
<dbReference type="Proteomes" id="UP000020766">
    <property type="component" value="Unassembled WGS sequence"/>
</dbReference>
<name>A0A014NLY7_9BURK</name>
<dbReference type="AlphaFoldDB" id="A0A014NLY7"/>